<evidence type="ECO:0000313" key="4">
    <source>
        <dbReference type="Proteomes" id="UP000257317"/>
    </source>
</evidence>
<dbReference type="Gene3D" id="3.40.50.720">
    <property type="entry name" value="NAD(P)-binding Rossmann-like Domain"/>
    <property type="match status" value="1"/>
</dbReference>
<organism evidence="3 4">
    <name type="scientific">Lactobacillus rodentium</name>
    <dbReference type="NCBI Taxonomy" id="947835"/>
    <lineage>
        <taxon>Bacteria</taxon>
        <taxon>Bacillati</taxon>
        <taxon>Bacillota</taxon>
        <taxon>Bacilli</taxon>
        <taxon>Lactobacillales</taxon>
        <taxon>Lactobacillaceae</taxon>
        <taxon>Lactobacillus</taxon>
    </lineage>
</organism>
<dbReference type="Proteomes" id="UP000257317">
    <property type="component" value="Unassembled WGS sequence"/>
</dbReference>
<sequence>MIKLGIIGSGMIVHDFLKIADQIPNLELTAISTTKRSEKIGKDLQAEYGIKQTYTDNNELLNNQEVNTVYVAVPNNLHYRVAKAALEHEKNVICEKPFVATPKEAIELKKIGDAHNVVLVEAITNIYLGNFNYLKKHLAKIAPVHNIELNYTQYSSRYDDFLKGVIQPVFDPAKDGGALMDLSIYNIHLAVGLFGKPEDVHYFPVMQKGIDTSGNLILTYPKLQASLLAAKDSYVTDQWSYIEGENGSLKIKGSTGQLKEVELDLKGRKLEKINLNKYSHRMVAEFVEFSRMIEENDRQAADEAFNHSLAVLEVLTKAKKQR</sequence>
<evidence type="ECO:0000313" key="3">
    <source>
        <dbReference type="EMBL" id="GBG04850.1"/>
    </source>
</evidence>
<feature type="domain" description="GFO/IDH/MocA-like oxidoreductase" evidence="2">
    <location>
        <begin position="165"/>
        <end position="249"/>
    </location>
</feature>
<dbReference type="InterPro" id="IPR036291">
    <property type="entry name" value="NAD(P)-bd_dom_sf"/>
</dbReference>
<reference evidence="4" key="1">
    <citation type="submission" date="2018-03" db="EMBL/GenBank/DDBJ databases">
        <title>New taxa in the Lactobacillus gasseri group.</title>
        <authorList>
            <person name="Tanizawa Y."/>
            <person name="Tohno M."/>
            <person name="Endo A."/>
            <person name="Arita M."/>
        </authorList>
    </citation>
    <scope>NUCLEOTIDE SEQUENCE [LARGE SCALE GENOMIC DNA]</scope>
    <source>
        <strain evidence="4">DSM 24759</strain>
    </source>
</reference>
<name>A0A2Z6TF35_9LACO</name>
<dbReference type="Gene3D" id="3.30.360.10">
    <property type="entry name" value="Dihydrodipicolinate Reductase, domain 2"/>
    <property type="match status" value="1"/>
</dbReference>
<feature type="domain" description="Gfo/Idh/MocA-like oxidoreductase N-terminal" evidence="1">
    <location>
        <begin position="2"/>
        <end position="119"/>
    </location>
</feature>
<keyword evidence="4" id="KW-1185">Reference proteome</keyword>
<evidence type="ECO:0000259" key="1">
    <source>
        <dbReference type="Pfam" id="PF01408"/>
    </source>
</evidence>
<proteinExistence type="predicted"/>
<dbReference type="Pfam" id="PF22725">
    <property type="entry name" value="GFO_IDH_MocA_C3"/>
    <property type="match status" value="1"/>
</dbReference>
<gene>
    <name evidence="3" type="ORF">LrDSM24759_07640</name>
</gene>
<dbReference type="SUPFAM" id="SSF55347">
    <property type="entry name" value="Glyceraldehyde-3-phosphate dehydrogenase-like, C-terminal domain"/>
    <property type="match status" value="1"/>
</dbReference>
<accession>A0A2Z6TF35</accession>
<dbReference type="PANTHER" id="PTHR43054">
    <property type="match status" value="1"/>
</dbReference>
<comment type="caution">
    <text evidence="3">The sequence shown here is derived from an EMBL/GenBank/DDBJ whole genome shotgun (WGS) entry which is preliminary data.</text>
</comment>
<dbReference type="SUPFAM" id="SSF51735">
    <property type="entry name" value="NAD(P)-binding Rossmann-fold domains"/>
    <property type="match status" value="1"/>
</dbReference>
<evidence type="ECO:0000259" key="2">
    <source>
        <dbReference type="Pfam" id="PF22725"/>
    </source>
</evidence>
<dbReference type="InterPro" id="IPR000683">
    <property type="entry name" value="Gfo/Idh/MocA-like_OxRdtase_N"/>
</dbReference>
<dbReference type="PANTHER" id="PTHR43054:SF1">
    <property type="entry name" value="SCYLLO-INOSITOL 2-DEHYDROGENASE (NADP(+)) IOLU"/>
    <property type="match status" value="1"/>
</dbReference>
<dbReference type="AlphaFoldDB" id="A0A2Z6TF35"/>
<protein>
    <submittedName>
        <fullName evidence="3">NAD(P)-dependent oxidoreductase</fullName>
    </submittedName>
</protein>
<dbReference type="InterPro" id="IPR055170">
    <property type="entry name" value="GFO_IDH_MocA-like_dom"/>
</dbReference>
<dbReference type="EMBL" id="BFBY01000004">
    <property type="protein sequence ID" value="GBG04850.1"/>
    <property type="molecule type" value="Genomic_DNA"/>
</dbReference>
<dbReference type="Pfam" id="PF01408">
    <property type="entry name" value="GFO_IDH_MocA"/>
    <property type="match status" value="1"/>
</dbReference>
<dbReference type="GO" id="GO:0000166">
    <property type="term" value="F:nucleotide binding"/>
    <property type="evidence" value="ECO:0007669"/>
    <property type="project" value="InterPro"/>
</dbReference>